<dbReference type="SUPFAM" id="SSF54001">
    <property type="entry name" value="Cysteine proteinases"/>
    <property type="match status" value="1"/>
</dbReference>
<sequence>MRASRTFSIPVVDTPIRLTTASAQKITCIGRPNASRTASTDTENAISLTKFTHTAGKPQGGHAVKIIGWGVQNGTKYWTVANSWNTDWGEDGGYFRILRGNNQCGIEQLVVAGVMRFWR</sequence>
<comment type="similarity">
    <text evidence="1">Belongs to the peptidase C1 family.</text>
</comment>
<dbReference type="Proteomes" id="UP000050761">
    <property type="component" value="Unassembled WGS sequence"/>
</dbReference>
<dbReference type="Gene3D" id="3.90.70.10">
    <property type="entry name" value="Cysteine proteinases"/>
    <property type="match status" value="1"/>
</dbReference>
<evidence type="ECO:0000256" key="1">
    <source>
        <dbReference type="ARBA" id="ARBA00008455"/>
    </source>
</evidence>
<proteinExistence type="inferred from homology"/>
<dbReference type="WBParaSite" id="HPBE_0000091001-mRNA-1">
    <property type="protein sequence ID" value="HPBE_0000091001-mRNA-1"/>
    <property type="gene ID" value="HPBE_0000091001"/>
</dbReference>
<evidence type="ECO:0000313" key="3">
    <source>
        <dbReference type="EMBL" id="VDO19293.1"/>
    </source>
</evidence>
<dbReference type="PROSITE" id="PS00639">
    <property type="entry name" value="THIOL_PROTEASE_HIS"/>
    <property type="match status" value="1"/>
</dbReference>
<organism evidence="4 5">
    <name type="scientific">Heligmosomoides polygyrus</name>
    <name type="common">Parasitic roundworm</name>
    <dbReference type="NCBI Taxonomy" id="6339"/>
    <lineage>
        <taxon>Eukaryota</taxon>
        <taxon>Metazoa</taxon>
        <taxon>Ecdysozoa</taxon>
        <taxon>Nematoda</taxon>
        <taxon>Chromadorea</taxon>
        <taxon>Rhabditida</taxon>
        <taxon>Rhabditina</taxon>
        <taxon>Rhabditomorpha</taxon>
        <taxon>Strongyloidea</taxon>
        <taxon>Heligmosomidae</taxon>
        <taxon>Heligmosomoides</taxon>
    </lineage>
</organism>
<dbReference type="GO" id="GO:0008234">
    <property type="term" value="F:cysteine-type peptidase activity"/>
    <property type="evidence" value="ECO:0007669"/>
    <property type="project" value="InterPro"/>
</dbReference>
<accession>A0A183F418</accession>
<reference evidence="3 4" key="1">
    <citation type="submission" date="2018-11" db="EMBL/GenBank/DDBJ databases">
        <authorList>
            <consortium name="Pathogen Informatics"/>
        </authorList>
    </citation>
    <scope>NUCLEOTIDE SEQUENCE [LARGE SCALE GENOMIC DNA]</scope>
</reference>
<keyword evidence="4" id="KW-1185">Reference proteome</keyword>
<reference evidence="5" key="2">
    <citation type="submission" date="2019-09" db="UniProtKB">
        <authorList>
            <consortium name="WormBaseParasite"/>
        </authorList>
    </citation>
    <scope>IDENTIFICATION</scope>
</reference>
<dbReference type="OrthoDB" id="65740at2759"/>
<evidence type="ECO:0000313" key="4">
    <source>
        <dbReference type="Proteomes" id="UP000050761"/>
    </source>
</evidence>
<dbReference type="PANTHER" id="PTHR12411">
    <property type="entry name" value="CYSTEINE PROTEASE FAMILY C1-RELATED"/>
    <property type="match status" value="1"/>
</dbReference>
<dbReference type="InterPro" id="IPR025660">
    <property type="entry name" value="Pept_his_AS"/>
</dbReference>
<dbReference type="InterPro" id="IPR013128">
    <property type="entry name" value="Peptidase_C1A"/>
</dbReference>
<protein>
    <submittedName>
        <fullName evidence="5">Pept_C1 domain-containing protein</fullName>
    </submittedName>
</protein>
<feature type="domain" description="Peptidase C1A papain C-terminal" evidence="2">
    <location>
        <begin position="9"/>
        <end position="114"/>
    </location>
</feature>
<dbReference type="InterPro" id="IPR038765">
    <property type="entry name" value="Papain-like_cys_pep_sf"/>
</dbReference>
<evidence type="ECO:0000313" key="5">
    <source>
        <dbReference type="WBParaSite" id="HPBE_0000091001-mRNA-1"/>
    </source>
</evidence>
<dbReference type="GO" id="GO:0006508">
    <property type="term" value="P:proteolysis"/>
    <property type="evidence" value="ECO:0007669"/>
    <property type="project" value="InterPro"/>
</dbReference>
<dbReference type="AlphaFoldDB" id="A0A183F418"/>
<accession>A0A3P7UES4</accession>
<name>A0A183F418_HELPZ</name>
<dbReference type="SMART" id="SM00645">
    <property type="entry name" value="Pept_C1"/>
    <property type="match status" value="1"/>
</dbReference>
<gene>
    <name evidence="3" type="ORF">HPBE_LOCUS911</name>
</gene>
<evidence type="ECO:0000259" key="2">
    <source>
        <dbReference type="SMART" id="SM00645"/>
    </source>
</evidence>
<dbReference type="Pfam" id="PF00112">
    <property type="entry name" value="Peptidase_C1"/>
    <property type="match status" value="1"/>
</dbReference>
<dbReference type="EMBL" id="UZAH01000832">
    <property type="protein sequence ID" value="VDO19293.1"/>
    <property type="molecule type" value="Genomic_DNA"/>
</dbReference>
<dbReference type="InterPro" id="IPR000668">
    <property type="entry name" value="Peptidase_C1A_C"/>
</dbReference>